<dbReference type="InterPro" id="IPR045584">
    <property type="entry name" value="Pilin-like"/>
</dbReference>
<dbReference type="Gene3D" id="3.30.700.10">
    <property type="entry name" value="Glycoprotein, Type 4 Pilin"/>
    <property type="match status" value="1"/>
</dbReference>
<dbReference type="OrthoDB" id="285651at2"/>
<dbReference type="GO" id="GO:0015627">
    <property type="term" value="C:type II protein secretion system complex"/>
    <property type="evidence" value="ECO:0007669"/>
    <property type="project" value="InterPro"/>
</dbReference>
<gene>
    <name evidence="2" type="ORF">LNTAR_22105</name>
</gene>
<dbReference type="Proteomes" id="UP000004947">
    <property type="component" value="Unassembled WGS sequence"/>
</dbReference>
<evidence type="ECO:0000313" key="2">
    <source>
        <dbReference type="EMBL" id="EDM25385.1"/>
    </source>
</evidence>
<dbReference type="AlphaFoldDB" id="A6DSN2"/>
<dbReference type="PANTHER" id="PTHR30093">
    <property type="entry name" value="GENERAL SECRETION PATHWAY PROTEIN G"/>
    <property type="match status" value="1"/>
</dbReference>
<dbReference type="SUPFAM" id="SSF54523">
    <property type="entry name" value="Pili subunits"/>
    <property type="match status" value="1"/>
</dbReference>
<dbReference type="InterPro" id="IPR000983">
    <property type="entry name" value="Bac_GSPG_pilin"/>
</dbReference>
<dbReference type="eggNOG" id="COG2165">
    <property type="taxonomic scope" value="Bacteria"/>
</dbReference>
<dbReference type="PRINTS" id="PR00813">
    <property type="entry name" value="BCTERIALGSPG"/>
</dbReference>
<dbReference type="RefSeq" id="WP_007280841.1">
    <property type="nucleotide sequence ID" value="NZ_ABCK01000031.1"/>
</dbReference>
<dbReference type="STRING" id="313628.LNTAR_22105"/>
<dbReference type="GO" id="GO:0015628">
    <property type="term" value="P:protein secretion by the type II secretion system"/>
    <property type="evidence" value="ECO:0007669"/>
    <property type="project" value="InterPro"/>
</dbReference>
<sequence>MNKNKFTLIELLVVVSIIGILASLLLPALSSARDKSKLAVCKSNMRQIQVAYQMYFDDNDGYYPTDSPQMSWDDRLNGYDGRNVPLSDLNSAWPLEKSLYNSEIYACPDDEISRIWGVDTDVLTLSYSPTTYMYYVNAGSINSSKRGITGFNWKGALDGYASSKISEINQASSTISTFEHMTEGRCLGRDDQSSVSPESFFLSTANVPHEGFNKSNFLFVDGHVESLNAYSTLSIDGGGMGSDTNTTGTMWDAHR</sequence>
<organism evidence="2 3">
    <name type="scientific">Lentisphaera araneosa HTCC2155</name>
    <dbReference type="NCBI Taxonomy" id="313628"/>
    <lineage>
        <taxon>Bacteria</taxon>
        <taxon>Pseudomonadati</taxon>
        <taxon>Lentisphaerota</taxon>
        <taxon>Lentisphaeria</taxon>
        <taxon>Lentisphaerales</taxon>
        <taxon>Lentisphaeraceae</taxon>
        <taxon>Lentisphaera</taxon>
    </lineage>
</organism>
<keyword evidence="1" id="KW-0488">Methylation</keyword>
<comment type="caution">
    <text evidence="2">The sequence shown here is derived from an EMBL/GenBank/DDBJ whole genome shotgun (WGS) entry which is preliminary data.</text>
</comment>
<reference evidence="2 3" key="1">
    <citation type="journal article" date="2010" name="J. Bacteriol.">
        <title>Genome sequence of Lentisphaera araneosa HTCC2155T, the type species of the order Lentisphaerales in the phylum Lentisphaerae.</title>
        <authorList>
            <person name="Thrash J.C."/>
            <person name="Cho J.C."/>
            <person name="Vergin K.L."/>
            <person name="Morris R.M."/>
            <person name="Giovannoni S.J."/>
        </authorList>
    </citation>
    <scope>NUCLEOTIDE SEQUENCE [LARGE SCALE GENOMIC DNA]</scope>
    <source>
        <strain evidence="2 3">HTCC2155</strain>
    </source>
</reference>
<dbReference type="NCBIfam" id="TIGR02532">
    <property type="entry name" value="IV_pilin_GFxxxE"/>
    <property type="match status" value="1"/>
</dbReference>
<evidence type="ECO:0000256" key="1">
    <source>
        <dbReference type="ARBA" id="ARBA00022481"/>
    </source>
</evidence>
<name>A6DSN2_9BACT</name>
<evidence type="ECO:0000313" key="3">
    <source>
        <dbReference type="Proteomes" id="UP000004947"/>
    </source>
</evidence>
<proteinExistence type="predicted"/>
<keyword evidence="3" id="KW-1185">Reference proteome</keyword>
<dbReference type="InterPro" id="IPR012902">
    <property type="entry name" value="N_methyl_site"/>
</dbReference>
<protein>
    <submittedName>
        <fullName evidence="2">Uncharacterized protein</fullName>
    </submittedName>
</protein>
<dbReference type="EMBL" id="ABCK01000031">
    <property type="protein sequence ID" value="EDM25385.1"/>
    <property type="molecule type" value="Genomic_DNA"/>
</dbReference>
<accession>A6DSN2</accession>